<dbReference type="GO" id="GO:0005049">
    <property type="term" value="F:nuclear export signal receptor activity"/>
    <property type="evidence" value="ECO:0007669"/>
    <property type="project" value="InterPro"/>
</dbReference>
<dbReference type="GO" id="GO:0005634">
    <property type="term" value="C:nucleus"/>
    <property type="evidence" value="ECO:0007669"/>
    <property type="project" value="TreeGrafter"/>
</dbReference>
<accession>A0A0A8Z654</accession>
<reference evidence="1" key="1">
    <citation type="submission" date="2014-09" db="EMBL/GenBank/DDBJ databases">
        <authorList>
            <person name="Magalhaes I.L.F."/>
            <person name="Oliveira U."/>
            <person name="Santos F.R."/>
            <person name="Vidigal T.H.D.A."/>
            <person name="Brescovit A.D."/>
            <person name="Santos A.J."/>
        </authorList>
    </citation>
    <scope>NUCLEOTIDE SEQUENCE</scope>
    <source>
        <tissue evidence="1">Shoot tissue taken approximately 20 cm above the soil surface</tissue>
    </source>
</reference>
<dbReference type="EMBL" id="GBRH01265660">
    <property type="protein sequence ID" value="JAD32235.1"/>
    <property type="molecule type" value="Transcribed_RNA"/>
</dbReference>
<dbReference type="GO" id="GO:0000055">
    <property type="term" value="P:ribosomal large subunit export from nucleus"/>
    <property type="evidence" value="ECO:0007669"/>
    <property type="project" value="TreeGrafter"/>
</dbReference>
<name>A0A0A8Z654_ARUDO</name>
<dbReference type="GO" id="GO:0000056">
    <property type="term" value="P:ribosomal small subunit export from nucleus"/>
    <property type="evidence" value="ECO:0007669"/>
    <property type="project" value="TreeGrafter"/>
</dbReference>
<proteinExistence type="predicted"/>
<dbReference type="AlphaFoldDB" id="A0A0A8Z654"/>
<dbReference type="PANTHER" id="PTHR11223">
    <property type="entry name" value="EXPORTIN 1/5"/>
    <property type="match status" value="1"/>
</dbReference>
<protein>
    <submittedName>
        <fullName evidence="1">Uncharacterized protein</fullName>
    </submittedName>
</protein>
<organism evidence="1">
    <name type="scientific">Arundo donax</name>
    <name type="common">Giant reed</name>
    <name type="synonym">Donax arundinaceus</name>
    <dbReference type="NCBI Taxonomy" id="35708"/>
    <lineage>
        <taxon>Eukaryota</taxon>
        <taxon>Viridiplantae</taxon>
        <taxon>Streptophyta</taxon>
        <taxon>Embryophyta</taxon>
        <taxon>Tracheophyta</taxon>
        <taxon>Spermatophyta</taxon>
        <taxon>Magnoliopsida</taxon>
        <taxon>Liliopsida</taxon>
        <taxon>Poales</taxon>
        <taxon>Poaceae</taxon>
        <taxon>PACMAD clade</taxon>
        <taxon>Arundinoideae</taxon>
        <taxon>Arundineae</taxon>
        <taxon>Arundo</taxon>
    </lineage>
</organism>
<evidence type="ECO:0000313" key="1">
    <source>
        <dbReference type="EMBL" id="JAD32235.1"/>
    </source>
</evidence>
<dbReference type="GO" id="GO:0006611">
    <property type="term" value="P:protein export from nucleus"/>
    <property type="evidence" value="ECO:0007669"/>
    <property type="project" value="InterPro"/>
</dbReference>
<sequence>MPSPSLFRYLVSSDCFGRLRMGLFGYFVDDKATAKAIPFCRSLVRLAVASNDARLRIFILDNLLPCLIQHLDNELPCAILRLKCKLKSSASDSASANDNAGRDLVVLCQDLYGYLLNSGYVLTQALAGEDKNNADAESSFQVWLERQKKDFRLKAYSAAKELPNGYLWKWEFEDEFQRYLSAYIDMLQEVDAMDDCAENIYMDKESLFRKLRPEFRSKYAINSCVHPYMVTISSIRQRKVYSMTAVVRNRKICNFLRKLIELKPYIKVSDRSCDVISRLKQAFEIPAELSKCDVAPSVELLLRSVLFFWEPRYHPMIRQAHKDKLLGVVDRLTARESLKPVMPIIRDFPLHLQPYAQAFVETKLKESKYFIAKEQIRLHEEFDKYLASREMDLYMDQLTSSKVDFVEDLVANKLLPSQFLVLERFLMELSFERRAEIVQMQTEIDTYSECLCGLFKNELLKRRVKSSISELEAEGFFDVDSNCVNWGKPSFSELIDRFHHEVFCRHSLPKHHAIRGLIDCRAIFLREDIDCQEAVKKVVVDVCNELTGYLPKFWEDTRYYEHQYYAIIRDPLKQVILAPCTN</sequence>
<reference evidence="1" key="2">
    <citation type="journal article" date="2015" name="Data Brief">
        <title>Shoot transcriptome of the giant reed, Arundo donax.</title>
        <authorList>
            <person name="Barrero R.A."/>
            <person name="Guerrero F.D."/>
            <person name="Moolhuijzen P."/>
            <person name="Goolsby J.A."/>
            <person name="Tidwell J."/>
            <person name="Bellgard S.E."/>
            <person name="Bellgard M.I."/>
        </authorList>
    </citation>
    <scope>NUCLEOTIDE SEQUENCE</scope>
    <source>
        <tissue evidence="1">Shoot tissue taken approximately 20 cm above the soil surface</tissue>
    </source>
</reference>
<dbReference type="PANTHER" id="PTHR11223:SF11">
    <property type="entry name" value="OS11G0519500 PROTEIN"/>
    <property type="match status" value="1"/>
</dbReference>
<dbReference type="InterPro" id="IPR045065">
    <property type="entry name" value="XPO1/5"/>
</dbReference>
<dbReference type="GO" id="GO:0005737">
    <property type="term" value="C:cytoplasm"/>
    <property type="evidence" value="ECO:0007669"/>
    <property type="project" value="TreeGrafter"/>
</dbReference>